<comment type="subcellular location">
    <subcellularLocation>
        <location evidence="1">Cell outer membrane</location>
    </subcellularLocation>
</comment>
<dbReference type="SUPFAM" id="SSF103088">
    <property type="entry name" value="OmpA-like"/>
    <property type="match status" value="1"/>
</dbReference>
<keyword evidence="2 4" id="KW-0472">Membrane</keyword>
<accession>A0ABY4SP63</accession>
<evidence type="ECO:0000259" key="5">
    <source>
        <dbReference type="PROSITE" id="PS51123"/>
    </source>
</evidence>
<dbReference type="RefSeq" id="WP_249751657.1">
    <property type="nucleotide sequence ID" value="NZ_CP097298.1"/>
</dbReference>
<keyword evidence="7" id="KW-1185">Reference proteome</keyword>
<name>A0ABY4SP63_9CAUL</name>
<evidence type="ECO:0000313" key="7">
    <source>
        <dbReference type="Proteomes" id="UP001055429"/>
    </source>
</evidence>
<dbReference type="Gene3D" id="3.30.1330.60">
    <property type="entry name" value="OmpA-like domain"/>
    <property type="match status" value="1"/>
</dbReference>
<dbReference type="InterPro" id="IPR006665">
    <property type="entry name" value="OmpA-like"/>
</dbReference>
<dbReference type="PANTHER" id="PTHR30329">
    <property type="entry name" value="STATOR ELEMENT OF FLAGELLAR MOTOR COMPLEX"/>
    <property type="match status" value="1"/>
</dbReference>
<keyword evidence="3" id="KW-0998">Cell outer membrane</keyword>
<gene>
    <name evidence="6" type="ORF">M8231_00510</name>
</gene>
<dbReference type="Pfam" id="PF00691">
    <property type="entry name" value="OmpA"/>
    <property type="match status" value="1"/>
</dbReference>
<sequence length="145" mass="15067">MRVIAAGLIGVALAAAGCASRPSRDDLVERTDCAPVRFDIYFANDQTSLTPVAREAIRLGAQQVAGCAIERVRVLGLADAQGGATANLNLSERRAQSVTAALEADGLPVPTFEVQAAGASGATTPQGANAPMRRRTEVLIEARPR</sequence>
<dbReference type="Proteomes" id="UP001055429">
    <property type="component" value="Chromosome"/>
</dbReference>
<dbReference type="EMBL" id="CP097649">
    <property type="protein sequence ID" value="URI15511.1"/>
    <property type="molecule type" value="Genomic_DNA"/>
</dbReference>
<feature type="domain" description="OmpA-like" evidence="5">
    <location>
        <begin position="29"/>
        <end position="144"/>
    </location>
</feature>
<dbReference type="PROSITE" id="PS51257">
    <property type="entry name" value="PROKAR_LIPOPROTEIN"/>
    <property type="match status" value="1"/>
</dbReference>
<evidence type="ECO:0000313" key="6">
    <source>
        <dbReference type="EMBL" id="URI15511.1"/>
    </source>
</evidence>
<evidence type="ECO:0000256" key="2">
    <source>
        <dbReference type="ARBA" id="ARBA00023136"/>
    </source>
</evidence>
<reference evidence="6" key="1">
    <citation type="submission" date="2022-05" db="EMBL/GenBank/DDBJ databases">
        <title>Brevundimonas albigilva TT17 genome sequence.</title>
        <authorList>
            <person name="Lee K."/>
            <person name="Son H."/>
        </authorList>
    </citation>
    <scope>NUCLEOTIDE SEQUENCE</scope>
    <source>
        <strain evidence="6">TT17</strain>
    </source>
</reference>
<evidence type="ECO:0000256" key="4">
    <source>
        <dbReference type="PROSITE-ProRule" id="PRU00473"/>
    </source>
</evidence>
<evidence type="ECO:0000256" key="3">
    <source>
        <dbReference type="ARBA" id="ARBA00023237"/>
    </source>
</evidence>
<dbReference type="PRINTS" id="PR01021">
    <property type="entry name" value="OMPADOMAIN"/>
</dbReference>
<dbReference type="PANTHER" id="PTHR30329:SF21">
    <property type="entry name" value="LIPOPROTEIN YIAD-RELATED"/>
    <property type="match status" value="1"/>
</dbReference>
<proteinExistence type="predicted"/>
<dbReference type="PROSITE" id="PS51123">
    <property type="entry name" value="OMPA_2"/>
    <property type="match status" value="1"/>
</dbReference>
<evidence type="ECO:0000256" key="1">
    <source>
        <dbReference type="ARBA" id="ARBA00004442"/>
    </source>
</evidence>
<organism evidence="6 7">
    <name type="scientific">Brevundimonas albigilva</name>
    <dbReference type="NCBI Taxonomy" id="1312364"/>
    <lineage>
        <taxon>Bacteria</taxon>
        <taxon>Pseudomonadati</taxon>
        <taxon>Pseudomonadota</taxon>
        <taxon>Alphaproteobacteria</taxon>
        <taxon>Caulobacterales</taxon>
        <taxon>Caulobacteraceae</taxon>
        <taxon>Brevundimonas</taxon>
    </lineage>
</organism>
<dbReference type="InterPro" id="IPR050330">
    <property type="entry name" value="Bact_OuterMem_StrucFunc"/>
</dbReference>
<dbReference type="InterPro" id="IPR036737">
    <property type="entry name" value="OmpA-like_sf"/>
</dbReference>
<protein>
    <submittedName>
        <fullName evidence="6">OmpA family protein</fullName>
    </submittedName>
</protein>
<dbReference type="InterPro" id="IPR006664">
    <property type="entry name" value="OMP_bac"/>
</dbReference>